<organism evidence="2 3">
    <name type="scientific">Mesorhizobium marinum</name>
    <dbReference type="NCBI Taxonomy" id="3228790"/>
    <lineage>
        <taxon>Bacteria</taxon>
        <taxon>Pseudomonadati</taxon>
        <taxon>Pseudomonadota</taxon>
        <taxon>Alphaproteobacteria</taxon>
        <taxon>Hyphomicrobiales</taxon>
        <taxon>Phyllobacteriaceae</taxon>
        <taxon>Mesorhizobium</taxon>
    </lineage>
</organism>
<sequence>MLRLVVIALIVLVAWIVLVKLARDIRAAKVDWKGWAFIAAFIALAFYLRHITGIGDF</sequence>
<gene>
    <name evidence="2" type="ORF">ABUE31_11155</name>
</gene>
<evidence type="ECO:0000313" key="3">
    <source>
        <dbReference type="Proteomes" id="UP001556196"/>
    </source>
</evidence>
<reference evidence="2 3" key="1">
    <citation type="submission" date="2024-06" db="EMBL/GenBank/DDBJ databases">
        <authorList>
            <person name="Tuo L."/>
        </authorList>
    </citation>
    <scope>NUCLEOTIDE SEQUENCE [LARGE SCALE GENOMIC DNA]</scope>
    <source>
        <strain evidence="2 3">ZMM04-5</strain>
    </source>
</reference>
<comment type="caution">
    <text evidence="2">The sequence shown here is derived from an EMBL/GenBank/DDBJ whole genome shotgun (WGS) entry which is preliminary data.</text>
</comment>
<dbReference type="EMBL" id="JBFOCI010000003">
    <property type="protein sequence ID" value="MEW9806541.1"/>
    <property type="molecule type" value="Genomic_DNA"/>
</dbReference>
<dbReference type="RefSeq" id="WP_367723676.1">
    <property type="nucleotide sequence ID" value="NZ_JBFOCH010000030.1"/>
</dbReference>
<accession>A0ABV3QZM6</accession>
<proteinExistence type="predicted"/>
<evidence type="ECO:0000313" key="2">
    <source>
        <dbReference type="EMBL" id="MEW9806541.1"/>
    </source>
</evidence>
<dbReference type="Proteomes" id="UP001556196">
    <property type="component" value="Unassembled WGS sequence"/>
</dbReference>
<keyword evidence="1" id="KW-0812">Transmembrane</keyword>
<name>A0ABV3QZM6_9HYPH</name>
<feature type="transmembrane region" description="Helical" evidence="1">
    <location>
        <begin position="32"/>
        <end position="48"/>
    </location>
</feature>
<keyword evidence="1" id="KW-1133">Transmembrane helix</keyword>
<keyword evidence="3" id="KW-1185">Reference proteome</keyword>
<evidence type="ECO:0000256" key="1">
    <source>
        <dbReference type="SAM" id="Phobius"/>
    </source>
</evidence>
<protein>
    <submittedName>
        <fullName evidence="2">Uncharacterized protein</fullName>
    </submittedName>
</protein>
<keyword evidence="1" id="KW-0472">Membrane</keyword>